<dbReference type="Proteomes" id="UP000265663">
    <property type="component" value="Unassembled WGS sequence"/>
</dbReference>
<sequence>MKLVKEPEKISGARMSGPYFLPLCTEASPIQAVRFGLKFLSEYCEKEKLNYHLRVNLDRPE</sequence>
<evidence type="ECO:0000313" key="2">
    <source>
        <dbReference type="Proteomes" id="UP000265663"/>
    </source>
</evidence>
<dbReference type="AlphaFoldDB" id="A0A3M7LY70"/>
<name>A0A3M7LY70_9PLEO</name>
<gene>
    <name evidence="1" type="ORF">GMOD_00001058</name>
</gene>
<organism evidence="1 2">
    <name type="scientific">Pyrenophora seminiperda CCB06</name>
    <dbReference type="NCBI Taxonomy" id="1302712"/>
    <lineage>
        <taxon>Eukaryota</taxon>
        <taxon>Fungi</taxon>
        <taxon>Dikarya</taxon>
        <taxon>Ascomycota</taxon>
        <taxon>Pezizomycotina</taxon>
        <taxon>Dothideomycetes</taxon>
        <taxon>Pleosporomycetidae</taxon>
        <taxon>Pleosporales</taxon>
        <taxon>Pleosporineae</taxon>
        <taxon>Pleosporaceae</taxon>
        <taxon>Pyrenophora</taxon>
    </lineage>
</organism>
<protein>
    <submittedName>
        <fullName evidence="1">Uncharacterized protein</fullName>
    </submittedName>
</protein>
<keyword evidence="2" id="KW-1185">Reference proteome</keyword>
<evidence type="ECO:0000313" key="1">
    <source>
        <dbReference type="EMBL" id="RMZ67171.1"/>
    </source>
</evidence>
<accession>A0A3M7LY70</accession>
<reference evidence="1 2" key="1">
    <citation type="journal article" date="2014" name="PLoS ONE">
        <title>De novo Genome Assembly of the Fungal Plant Pathogen Pyrenophora semeniperda.</title>
        <authorList>
            <person name="Soliai M.M."/>
            <person name="Meyer S.E."/>
            <person name="Udall J.A."/>
            <person name="Elzinga D.E."/>
            <person name="Hermansen R.A."/>
            <person name="Bodily P.M."/>
            <person name="Hart A.A."/>
            <person name="Coleman C.E."/>
        </authorList>
    </citation>
    <scope>NUCLEOTIDE SEQUENCE [LARGE SCALE GENOMIC DNA]</scope>
    <source>
        <strain evidence="1 2">CCB06</strain>
        <tissue evidence="1">Mycelium</tissue>
    </source>
</reference>
<proteinExistence type="predicted"/>
<dbReference type="OrthoDB" id="284473at2759"/>
<dbReference type="EMBL" id="KE747810">
    <property type="protein sequence ID" value="RMZ67171.1"/>
    <property type="molecule type" value="Genomic_DNA"/>
</dbReference>